<proteinExistence type="predicted"/>
<gene>
    <name evidence="1" type="ORF">MRATA1EN22A_LOCUS21898</name>
</gene>
<reference evidence="1" key="2">
    <citation type="submission" date="2025-03" db="EMBL/GenBank/DDBJ databases">
        <authorList>
            <consortium name="ELIXIR-Norway"/>
            <consortium name="Elixir Norway"/>
        </authorList>
    </citation>
    <scope>NUCLEOTIDE SEQUENCE</scope>
</reference>
<dbReference type="Proteomes" id="UP001162501">
    <property type="component" value="Chromosome 33"/>
</dbReference>
<accession>A0AC59ZRS2</accession>
<reference evidence="1" key="1">
    <citation type="submission" date="2023-05" db="EMBL/GenBank/DDBJ databases">
        <authorList>
            <consortium name="ELIXIR-Norway"/>
        </authorList>
    </citation>
    <scope>NUCLEOTIDE SEQUENCE</scope>
</reference>
<evidence type="ECO:0000313" key="2">
    <source>
        <dbReference type="Proteomes" id="UP001162501"/>
    </source>
</evidence>
<dbReference type="EMBL" id="OX596117">
    <property type="protein sequence ID" value="CAN0494647.1"/>
    <property type="molecule type" value="Genomic_DNA"/>
</dbReference>
<name>A0AC59ZRS2_RANTA</name>
<sequence length="148" mass="16282">MRWGTPWEKQCPCRSQQPCHKGSLLPAFSLPKTPTLTARQDFAPAREGSKTDPQRDHDPSGPQSCVRRHTAVHCLKLPGLQLFVMAGDSTTAECHLTLMCPTVSPRSSSEAPRAPPSKLMLPSFQLLSLKLKGTLDSKISQSNHQELL</sequence>
<protein>
    <submittedName>
        <fullName evidence="1">Uncharacterized protein</fullName>
    </submittedName>
</protein>
<evidence type="ECO:0000313" key="1">
    <source>
        <dbReference type="EMBL" id="CAN0494647.1"/>
    </source>
</evidence>
<organism evidence="1 2">
    <name type="scientific">Rangifer tarandus platyrhynchus</name>
    <name type="common">Svalbard reindeer</name>
    <dbReference type="NCBI Taxonomy" id="3082113"/>
    <lineage>
        <taxon>Eukaryota</taxon>
        <taxon>Metazoa</taxon>
        <taxon>Chordata</taxon>
        <taxon>Craniata</taxon>
        <taxon>Vertebrata</taxon>
        <taxon>Euteleostomi</taxon>
        <taxon>Mammalia</taxon>
        <taxon>Eutheria</taxon>
        <taxon>Laurasiatheria</taxon>
        <taxon>Artiodactyla</taxon>
        <taxon>Ruminantia</taxon>
        <taxon>Pecora</taxon>
        <taxon>Cervidae</taxon>
        <taxon>Odocoileinae</taxon>
        <taxon>Rangifer</taxon>
    </lineage>
</organism>